<keyword evidence="2" id="KW-0472">Membrane</keyword>
<comment type="caution">
    <text evidence="3">The sequence shown here is derived from an EMBL/GenBank/DDBJ whole genome shotgun (WGS) entry which is preliminary data.</text>
</comment>
<keyword evidence="4" id="KW-1185">Reference proteome</keyword>
<proteinExistence type="predicted"/>
<accession>A0ABU8EA31</accession>
<evidence type="ECO:0000313" key="4">
    <source>
        <dbReference type="Proteomes" id="UP001373496"/>
    </source>
</evidence>
<dbReference type="EMBL" id="JBAPLV010000023">
    <property type="protein sequence ID" value="MEI4280460.1"/>
    <property type="molecule type" value="Genomic_DNA"/>
</dbReference>
<keyword evidence="2" id="KW-1133">Transmembrane helix</keyword>
<gene>
    <name evidence="3" type="ORF">UXQ13_18455</name>
</gene>
<evidence type="ECO:0000313" key="3">
    <source>
        <dbReference type="EMBL" id="MEI4280460.1"/>
    </source>
</evidence>
<keyword evidence="2" id="KW-0812">Transmembrane</keyword>
<sequence>MSQHADRTDVTPAEPVETPAERTHRFLELGAALVVGLAATATAFAAYESGSLGGDAIAGYSEANNLTS</sequence>
<reference evidence="3 4" key="1">
    <citation type="submission" date="2024-03" db="EMBL/GenBank/DDBJ databases">
        <title>Draft genome sequence of Klenkia terrae.</title>
        <authorList>
            <person name="Duangmal K."/>
            <person name="Chantavorakit T."/>
        </authorList>
    </citation>
    <scope>NUCLEOTIDE SEQUENCE [LARGE SCALE GENOMIC DNA]</scope>
    <source>
        <strain evidence="3 4">JCM 17786</strain>
    </source>
</reference>
<protein>
    <submittedName>
        <fullName evidence="3">Uncharacterized protein</fullName>
    </submittedName>
</protein>
<dbReference type="RefSeq" id="WP_336392699.1">
    <property type="nucleotide sequence ID" value="NZ_JBAPLV010000023.1"/>
</dbReference>
<evidence type="ECO:0000256" key="1">
    <source>
        <dbReference type="SAM" id="MobiDB-lite"/>
    </source>
</evidence>
<evidence type="ECO:0000256" key="2">
    <source>
        <dbReference type="SAM" id="Phobius"/>
    </source>
</evidence>
<name>A0ABU8EA31_9ACTN</name>
<feature type="transmembrane region" description="Helical" evidence="2">
    <location>
        <begin position="26"/>
        <end position="47"/>
    </location>
</feature>
<organism evidence="3 4">
    <name type="scientific">Klenkia terrae</name>
    <dbReference type="NCBI Taxonomy" id="1052259"/>
    <lineage>
        <taxon>Bacteria</taxon>
        <taxon>Bacillati</taxon>
        <taxon>Actinomycetota</taxon>
        <taxon>Actinomycetes</taxon>
        <taxon>Geodermatophilales</taxon>
        <taxon>Geodermatophilaceae</taxon>
        <taxon>Klenkia</taxon>
    </lineage>
</organism>
<dbReference type="Proteomes" id="UP001373496">
    <property type="component" value="Unassembled WGS sequence"/>
</dbReference>
<feature type="region of interest" description="Disordered" evidence="1">
    <location>
        <begin position="1"/>
        <end position="22"/>
    </location>
</feature>